<comment type="caution">
    <text evidence="1">The sequence shown here is derived from an EMBL/GenBank/DDBJ whole genome shotgun (WGS) entry which is preliminary data.</text>
</comment>
<organism evidence="1 2">
    <name type="scientific">Rhizobium leguminosarum</name>
    <dbReference type="NCBI Taxonomy" id="384"/>
    <lineage>
        <taxon>Bacteria</taxon>
        <taxon>Pseudomonadati</taxon>
        <taxon>Pseudomonadota</taxon>
        <taxon>Alphaproteobacteria</taxon>
        <taxon>Hyphomicrobiales</taxon>
        <taxon>Rhizobiaceae</taxon>
        <taxon>Rhizobium/Agrobacterium group</taxon>
        <taxon>Rhizobium</taxon>
    </lineage>
</organism>
<name>A0A4Q1TY49_RHILE</name>
<dbReference type="AlphaFoldDB" id="A0A4Q1TY49"/>
<reference evidence="1 2" key="1">
    <citation type="submission" date="2017-03" db="EMBL/GenBank/DDBJ databases">
        <authorList>
            <person name="Safronova V.I."/>
            <person name="Sazanova A.L."/>
            <person name="Chirak E.R."/>
        </authorList>
    </citation>
    <scope>NUCLEOTIDE SEQUENCE [LARGE SCALE GENOMIC DNA]</scope>
    <source>
        <strain evidence="1 2">Tri-43</strain>
    </source>
</reference>
<dbReference type="Proteomes" id="UP000290767">
    <property type="component" value="Unassembled WGS sequence"/>
</dbReference>
<evidence type="ECO:0000313" key="1">
    <source>
        <dbReference type="EMBL" id="RXT24052.1"/>
    </source>
</evidence>
<proteinExistence type="predicted"/>
<dbReference type="EMBL" id="MZMU01000012">
    <property type="protein sequence ID" value="RXT24052.1"/>
    <property type="molecule type" value="Genomic_DNA"/>
</dbReference>
<protein>
    <submittedName>
        <fullName evidence="1">Uncharacterized protein</fullName>
    </submittedName>
</protein>
<evidence type="ECO:0000313" key="2">
    <source>
        <dbReference type="Proteomes" id="UP000290767"/>
    </source>
</evidence>
<gene>
    <name evidence="1" type="ORF">B5P46_19245</name>
</gene>
<sequence length="72" mass="8168">MRPLTTKSELAKLSFVDISLQLQADASEADSASKTEAATKTAARYEFMEIPHRRHLCESIHSMTADRVRMMR</sequence>
<accession>A0A4Q1TY49</accession>